<accession>A0A2A6BUX1</accession>
<gene>
    <name evidence="2" type="primary">WBGene00281767</name>
</gene>
<sequence>MMRTMSHTTSSPRSDCEEFNYISTFFSRVYQKMSFNDKAVSSSKYCDNRISPLYESRNIFNKLEKKQIYSVAYHPCEPSTSTSSNLTEYRTSEPSSKTGKQFRKIKRFGRHLDDIMSLSISTDSVKRELTFEYIRPLNKRNVPYVIEFQRLALLDKHDPSTSYTCCLQEPGPSRYTLAHIVDTIDRMRPDFVHATAARQLVFVAERNDDTKWHVFHIGSLAFLTTFETMRLGSSFDFTFTEMLDDWNMLFWKRGEGRIALLHTPRRYFSESSVTVYEIDLAIYWVAHDSKFVYFGGQEVKQVRPKDAHYNDRILRRVWISRITDPLVASSARSITTSGRNFPPNSRKSSSRTRMGSLTEDRLQRGGSVLPSPTSNEHVSSSEGCTATLNKWHSVLAWFDGARIRLVRPLFSPEACTSQFGKIQQQYFDTRTMQLSAVETSVYRGPTTFWSSREPFKEVGQQELRAEFRPYKSLICRVRCTLENVWLLDMQAMVVRRLIIHSPWLPRCPLYALCHSMTDDGRYCSTERGGALARRRGLRRPIDPSHADHTIIAPLSGVLRLEELASYSLLLSFPRDHRYQMLKWDVTNVMQLLHYFGKAPYTG</sequence>
<protein>
    <submittedName>
        <fullName evidence="2">Uncharacterized protein</fullName>
    </submittedName>
</protein>
<dbReference type="AlphaFoldDB" id="A0A2A6BUX1"/>
<feature type="region of interest" description="Disordered" evidence="1">
    <location>
        <begin position="333"/>
        <end position="381"/>
    </location>
</feature>
<accession>A0A8R1Z2X1</accession>
<feature type="region of interest" description="Disordered" evidence="1">
    <location>
        <begin position="78"/>
        <end position="100"/>
    </location>
</feature>
<evidence type="ECO:0000313" key="3">
    <source>
        <dbReference type="Proteomes" id="UP000005239"/>
    </source>
</evidence>
<dbReference type="Proteomes" id="UP000005239">
    <property type="component" value="Unassembled WGS sequence"/>
</dbReference>
<organism evidence="2 3">
    <name type="scientific">Pristionchus pacificus</name>
    <name type="common">Parasitic nematode worm</name>
    <dbReference type="NCBI Taxonomy" id="54126"/>
    <lineage>
        <taxon>Eukaryota</taxon>
        <taxon>Metazoa</taxon>
        <taxon>Ecdysozoa</taxon>
        <taxon>Nematoda</taxon>
        <taxon>Chromadorea</taxon>
        <taxon>Rhabditida</taxon>
        <taxon>Rhabditina</taxon>
        <taxon>Diplogasteromorpha</taxon>
        <taxon>Diplogasteroidea</taxon>
        <taxon>Neodiplogasteridae</taxon>
        <taxon>Pristionchus</taxon>
    </lineage>
</organism>
<feature type="compositionally biased region" description="Polar residues" evidence="1">
    <location>
        <begin position="333"/>
        <end position="355"/>
    </location>
</feature>
<name>A0A2A6BUX1_PRIPA</name>
<keyword evidence="3" id="KW-1185">Reference proteome</keyword>
<reference evidence="2" key="2">
    <citation type="submission" date="2022-06" db="UniProtKB">
        <authorList>
            <consortium name="EnsemblMetazoa"/>
        </authorList>
    </citation>
    <scope>IDENTIFICATION</scope>
    <source>
        <strain evidence="2">PS312</strain>
    </source>
</reference>
<evidence type="ECO:0000256" key="1">
    <source>
        <dbReference type="SAM" id="MobiDB-lite"/>
    </source>
</evidence>
<feature type="compositionally biased region" description="Polar residues" evidence="1">
    <location>
        <begin position="78"/>
        <end position="99"/>
    </location>
</feature>
<proteinExistence type="predicted"/>
<reference evidence="3" key="1">
    <citation type="journal article" date="2008" name="Nat. Genet.">
        <title>The Pristionchus pacificus genome provides a unique perspective on nematode lifestyle and parasitism.</title>
        <authorList>
            <person name="Dieterich C."/>
            <person name="Clifton S.W."/>
            <person name="Schuster L.N."/>
            <person name="Chinwalla A."/>
            <person name="Delehaunty K."/>
            <person name="Dinkelacker I."/>
            <person name="Fulton L."/>
            <person name="Fulton R."/>
            <person name="Godfrey J."/>
            <person name="Minx P."/>
            <person name="Mitreva M."/>
            <person name="Roeseler W."/>
            <person name="Tian H."/>
            <person name="Witte H."/>
            <person name="Yang S.P."/>
            <person name="Wilson R.K."/>
            <person name="Sommer R.J."/>
        </authorList>
    </citation>
    <scope>NUCLEOTIDE SEQUENCE [LARGE SCALE GENOMIC DNA]</scope>
    <source>
        <strain evidence="3">PS312</strain>
    </source>
</reference>
<feature type="compositionally biased region" description="Polar residues" evidence="1">
    <location>
        <begin position="370"/>
        <end position="381"/>
    </location>
</feature>
<evidence type="ECO:0000313" key="2">
    <source>
        <dbReference type="EnsemblMetazoa" id="PPA43398.1"/>
    </source>
</evidence>
<dbReference type="EnsemblMetazoa" id="PPA43398.1">
    <property type="protein sequence ID" value="PPA43398.1"/>
    <property type="gene ID" value="WBGene00281767"/>
</dbReference>